<dbReference type="PANTHER" id="PTHR43553">
    <property type="entry name" value="HEAVY METAL TRANSPORTER"/>
    <property type="match status" value="1"/>
</dbReference>
<dbReference type="InterPro" id="IPR027417">
    <property type="entry name" value="P-loop_NTPase"/>
</dbReference>
<keyword evidence="2" id="KW-0813">Transport</keyword>
<dbReference type="GO" id="GO:0043190">
    <property type="term" value="C:ATP-binding cassette (ABC) transporter complex"/>
    <property type="evidence" value="ECO:0007669"/>
    <property type="project" value="TreeGrafter"/>
</dbReference>
<organism evidence="6 7">
    <name type="scientific">Agreia pratensis</name>
    <dbReference type="NCBI Taxonomy" id="150121"/>
    <lineage>
        <taxon>Bacteria</taxon>
        <taxon>Bacillati</taxon>
        <taxon>Actinomycetota</taxon>
        <taxon>Actinomycetes</taxon>
        <taxon>Micrococcales</taxon>
        <taxon>Microbacteriaceae</taxon>
        <taxon>Agreia</taxon>
    </lineage>
</organism>
<protein>
    <submittedName>
        <fullName evidence="6">Energy-coupling factor transport system ATP-binding protein</fullName>
    </submittedName>
</protein>
<dbReference type="NCBIfam" id="NF010167">
    <property type="entry name" value="PRK13648.1"/>
    <property type="match status" value="2"/>
</dbReference>
<dbReference type="SMART" id="SM00382">
    <property type="entry name" value="AAA"/>
    <property type="match status" value="2"/>
</dbReference>
<gene>
    <name evidence="6" type="ORF">SAMN06296010_1520</name>
</gene>
<dbReference type="InterPro" id="IPR003439">
    <property type="entry name" value="ABC_transporter-like_ATP-bd"/>
</dbReference>
<keyword evidence="4 6" id="KW-0067">ATP-binding</keyword>
<evidence type="ECO:0000259" key="5">
    <source>
        <dbReference type="PROSITE" id="PS50893"/>
    </source>
</evidence>
<dbReference type="GO" id="GO:0005524">
    <property type="term" value="F:ATP binding"/>
    <property type="evidence" value="ECO:0007669"/>
    <property type="project" value="UniProtKB-KW"/>
</dbReference>
<dbReference type="AlphaFoldDB" id="A0A1X7JMN3"/>
<feature type="domain" description="ABC transporter" evidence="5">
    <location>
        <begin position="333"/>
        <end position="565"/>
    </location>
</feature>
<name>A0A1X7JMN3_9MICO</name>
<keyword evidence="7" id="KW-1185">Reference proteome</keyword>
<dbReference type="PANTHER" id="PTHR43553:SF19">
    <property type="entry name" value="HMP_THIAMINE IMPORT ATP-BINDING PROTEIN YKOD-RELATED"/>
    <property type="match status" value="1"/>
</dbReference>
<dbReference type="RefSeq" id="WP_244894676.1">
    <property type="nucleotide sequence ID" value="NZ_FXAY01000002.1"/>
</dbReference>
<dbReference type="PROSITE" id="PS00211">
    <property type="entry name" value="ABC_TRANSPORTER_1"/>
    <property type="match status" value="1"/>
</dbReference>
<accession>A0A1X7JMN3</accession>
<keyword evidence="3" id="KW-0547">Nucleotide-binding</keyword>
<evidence type="ECO:0000313" key="7">
    <source>
        <dbReference type="Proteomes" id="UP000193244"/>
    </source>
</evidence>
<dbReference type="SUPFAM" id="SSF52540">
    <property type="entry name" value="P-loop containing nucleoside triphosphate hydrolases"/>
    <property type="match status" value="2"/>
</dbReference>
<evidence type="ECO:0000256" key="3">
    <source>
        <dbReference type="ARBA" id="ARBA00022741"/>
    </source>
</evidence>
<evidence type="ECO:0000256" key="4">
    <source>
        <dbReference type="ARBA" id="ARBA00022840"/>
    </source>
</evidence>
<dbReference type="GO" id="GO:0016887">
    <property type="term" value="F:ATP hydrolysis activity"/>
    <property type="evidence" value="ECO:0007669"/>
    <property type="project" value="InterPro"/>
</dbReference>
<dbReference type="EMBL" id="FXAY01000002">
    <property type="protein sequence ID" value="SMG28908.1"/>
    <property type="molecule type" value="Genomic_DNA"/>
</dbReference>
<dbReference type="Gene3D" id="3.40.50.300">
    <property type="entry name" value="P-loop containing nucleotide triphosphate hydrolases"/>
    <property type="match status" value="2"/>
</dbReference>
<evidence type="ECO:0000313" key="6">
    <source>
        <dbReference type="EMBL" id="SMG28908.1"/>
    </source>
</evidence>
<dbReference type="InterPro" id="IPR050095">
    <property type="entry name" value="ECF_ABC_transporter_ATP-bd"/>
</dbReference>
<dbReference type="CDD" id="cd03225">
    <property type="entry name" value="ABC_cobalt_CbiO_domain1"/>
    <property type="match status" value="2"/>
</dbReference>
<dbReference type="Pfam" id="PF00005">
    <property type="entry name" value="ABC_tran"/>
    <property type="match status" value="2"/>
</dbReference>
<dbReference type="STRING" id="150121.SAMN06296010_1520"/>
<feature type="domain" description="ABC transporter" evidence="5">
    <location>
        <begin position="21"/>
        <end position="262"/>
    </location>
</feature>
<dbReference type="PROSITE" id="PS50893">
    <property type="entry name" value="ABC_TRANSPORTER_2"/>
    <property type="match status" value="2"/>
</dbReference>
<evidence type="ECO:0000256" key="2">
    <source>
        <dbReference type="ARBA" id="ARBA00022448"/>
    </source>
</evidence>
<dbReference type="InterPro" id="IPR003593">
    <property type="entry name" value="AAA+_ATPase"/>
</dbReference>
<dbReference type="InterPro" id="IPR015856">
    <property type="entry name" value="ABC_transpr_CbiO/EcfA_su"/>
</dbReference>
<dbReference type="Proteomes" id="UP000193244">
    <property type="component" value="Unassembled WGS sequence"/>
</dbReference>
<evidence type="ECO:0000256" key="1">
    <source>
        <dbReference type="ARBA" id="ARBA00005417"/>
    </source>
</evidence>
<dbReference type="InterPro" id="IPR017871">
    <property type="entry name" value="ABC_transporter-like_CS"/>
</dbReference>
<proteinExistence type="inferred from homology"/>
<comment type="similarity">
    <text evidence="1">Belongs to the ABC transporter superfamily.</text>
</comment>
<reference evidence="7" key="1">
    <citation type="submission" date="2017-04" db="EMBL/GenBank/DDBJ databases">
        <authorList>
            <person name="Varghese N."/>
            <person name="Submissions S."/>
        </authorList>
    </citation>
    <scope>NUCLEOTIDE SEQUENCE [LARGE SCALE GENOMIC DNA]</scope>
    <source>
        <strain evidence="7">VKM Ac-2510</strain>
    </source>
</reference>
<sequence>MTDDRAELAQPPIEERPAPIVSVQSVSIQHDGRAASTPSDVTFDVAPGEVVLILGPSGSGKSTLALALNGLVPHAVPAELTGVVTVGGMRTAEATVARLSERVAMVFQDPDSQMVTGTLLDEVAFGPENLLVGRDEVLARAEESLRQVGLWERSGDNPDVLSGGGRQRLAIACALAMKTPILVLDEPTANLDPAGIDEVYAVLRQLVDSGEHAIVLVEHNLDAAIELVDRVIVLDTQGRLAMQGPTRHILTGRVDELLSLGVWLPVALLAALRLRRAGVPIDPLPLTPRELTASLDAQDALPPLATLRPHSAANASGHAAAGHAAAGHAEPAVRVTGLDLDRGRTRILNDIDLSIERGSFVAIVGTNGAGKTTLLQAIAGVIRAPAGRIQVLGIDPAKADARTLARTVGFVFQNPEHQFIKGTVADELAHGPQLQKMATDDIEARVSNMLDRFGLQELRDEHPFLLSGGQKRRLSVGTALIDGAPLLALDEPTFGQDRARASELLTLLDALNADGTTVLVVTHDLQLVAEHSSHILVLDSGRVAAYGPTATVLASGALESAGLRTPPLARAFREVVRHPTWRAVTRLADLPAGAPS</sequence>
<dbReference type="GO" id="GO:0042626">
    <property type="term" value="F:ATPase-coupled transmembrane transporter activity"/>
    <property type="evidence" value="ECO:0007669"/>
    <property type="project" value="TreeGrafter"/>
</dbReference>